<dbReference type="PANTHER" id="PTHR15375:SF26">
    <property type="entry name" value="PROTEIN CHIFFON"/>
    <property type="match status" value="1"/>
</dbReference>
<feature type="region of interest" description="Disordered" evidence="5">
    <location>
        <begin position="340"/>
        <end position="368"/>
    </location>
</feature>
<evidence type="ECO:0000256" key="5">
    <source>
        <dbReference type="SAM" id="MobiDB-lite"/>
    </source>
</evidence>
<name>A0A177WVC0_BATDL</name>
<keyword evidence="2 4" id="KW-0863">Zinc-finger</keyword>
<protein>
    <recommendedName>
        <fullName evidence="6">DBF4-type domain-containing protein</fullName>
    </recommendedName>
</protein>
<dbReference type="PANTHER" id="PTHR15375">
    <property type="entry name" value="ACTIVATOR OF S-PHASE KINASE-RELATED"/>
    <property type="match status" value="1"/>
</dbReference>
<dbReference type="SUPFAM" id="SSF52113">
    <property type="entry name" value="BRCT domain"/>
    <property type="match status" value="1"/>
</dbReference>
<reference evidence="7 8" key="2">
    <citation type="submission" date="2016-05" db="EMBL/GenBank/DDBJ databases">
        <title>Lineage-specific infection strategies underlie the spectrum of fungal disease in amphibians.</title>
        <authorList>
            <person name="Cuomo C.A."/>
            <person name="Farrer R.A."/>
            <person name="James T."/>
            <person name="Longcore J."/>
            <person name="Birren B."/>
        </authorList>
    </citation>
    <scope>NUCLEOTIDE SEQUENCE [LARGE SCALE GENOMIC DNA]</scope>
    <source>
        <strain evidence="7 8">JEL423</strain>
    </source>
</reference>
<keyword evidence="1" id="KW-0479">Metal-binding</keyword>
<feature type="region of interest" description="Disordered" evidence="5">
    <location>
        <begin position="1396"/>
        <end position="1436"/>
    </location>
</feature>
<feature type="compositionally biased region" description="Polar residues" evidence="5">
    <location>
        <begin position="217"/>
        <end position="226"/>
    </location>
</feature>
<dbReference type="GO" id="GO:0003676">
    <property type="term" value="F:nucleic acid binding"/>
    <property type="evidence" value="ECO:0007669"/>
    <property type="project" value="InterPro"/>
</dbReference>
<dbReference type="VEuPathDB" id="FungiDB:BDEG_27297"/>
<dbReference type="InterPro" id="IPR051590">
    <property type="entry name" value="Replication_Regulatory_Kinase"/>
</dbReference>
<dbReference type="GO" id="GO:1901987">
    <property type="term" value="P:regulation of cell cycle phase transition"/>
    <property type="evidence" value="ECO:0007669"/>
    <property type="project" value="TreeGrafter"/>
</dbReference>
<feature type="compositionally biased region" description="Polar residues" evidence="5">
    <location>
        <begin position="354"/>
        <end position="368"/>
    </location>
</feature>
<feature type="region of interest" description="Disordered" evidence="5">
    <location>
        <begin position="40"/>
        <end position="59"/>
    </location>
</feature>
<feature type="region of interest" description="Disordered" evidence="5">
    <location>
        <begin position="299"/>
        <end position="322"/>
    </location>
</feature>
<evidence type="ECO:0000256" key="1">
    <source>
        <dbReference type="ARBA" id="ARBA00022723"/>
    </source>
</evidence>
<dbReference type="Gene3D" id="3.40.50.10190">
    <property type="entry name" value="BRCT domain"/>
    <property type="match status" value="1"/>
</dbReference>
<dbReference type="InterPro" id="IPR036420">
    <property type="entry name" value="BRCT_dom_sf"/>
</dbReference>
<feature type="region of interest" description="Disordered" evidence="5">
    <location>
        <begin position="699"/>
        <end position="736"/>
    </location>
</feature>
<dbReference type="SMART" id="SM00586">
    <property type="entry name" value="ZnF_DBF"/>
    <property type="match status" value="1"/>
</dbReference>
<evidence type="ECO:0000256" key="3">
    <source>
        <dbReference type="ARBA" id="ARBA00022833"/>
    </source>
</evidence>
<reference evidence="7 8" key="1">
    <citation type="submission" date="2006-10" db="EMBL/GenBank/DDBJ databases">
        <title>The Genome Sequence of Batrachochytrium dendrobatidis JEL423.</title>
        <authorList>
            <consortium name="The Broad Institute Genome Sequencing Platform"/>
            <person name="Birren B."/>
            <person name="Lander E."/>
            <person name="Galagan J."/>
            <person name="Cuomo C."/>
            <person name="Devon K."/>
            <person name="Jaffe D."/>
            <person name="Butler J."/>
            <person name="Alvarez P."/>
            <person name="Gnerre S."/>
            <person name="Grabherr M."/>
            <person name="Kleber M."/>
            <person name="Mauceli E."/>
            <person name="Brockman W."/>
            <person name="Young S."/>
            <person name="LaButti K."/>
            <person name="Sykes S."/>
            <person name="DeCaprio D."/>
            <person name="Crawford M."/>
            <person name="Koehrsen M."/>
            <person name="Engels R."/>
            <person name="Montgomery P."/>
            <person name="Pearson M."/>
            <person name="Howarth C."/>
            <person name="Larson L."/>
            <person name="White J."/>
            <person name="O'Leary S."/>
            <person name="Kodira C."/>
            <person name="Zeng Q."/>
            <person name="Yandava C."/>
            <person name="Alvarado L."/>
            <person name="Longcore J."/>
            <person name="James T."/>
        </authorList>
    </citation>
    <scope>NUCLEOTIDE SEQUENCE [LARGE SCALE GENOMIC DNA]</scope>
    <source>
        <strain evidence="7 8">JEL423</strain>
    </source>
</reference>
<organism evidence="7 8">
    <name type="scientific">Batrachochytrium dendrobatidis (strain JEL423)</name>
    <dbReference type="NCBI Taxonomy" id="403673"/>
    <lineage>
        <taxon>Eukaryota</taxon>
        <taxon>Fungi</taxon>
        <taxon>Fungi incertae sedis</taxon>
        <taxon>Chytridiomycota</taxon>
        <taxon>Chytridiomycota incertae sedis</taxon>
        <taxon>Chytridiomycetes</taxon>
        <taxon>Rhizophydiales</taxon>
        <taxon>Rhizophydiales incertae sedis</taxon>
        <taxon>Batrachochytrium</taxon>
    </lineage>
</organism>
<evidence type="ECO:0000259" key="6">
    <source>
        <dbReference type="PROSITE" id="PS51265"/>
    </source>
</evidence>
<dbReference type="InterPro" id="IPR038545">
    <property type="entry name" value="Znf_DBF_sf"/>
</dbReference>
<dbReference type="FunFam" id="6.10.250.3410:FF:000001">
    <property type="entry name" value="Protein DBF4 homolog A"/>
    <property type="match status" value="1"/>
</dbReference>
<proteinExistence type="predicted"/>
<dbReference type="GO" id="GO:0031431">
    <property type="term" value="C:Dbf4-dependent protein kinase complex"/>
    <property type="evidence" value="ECO:0007669"/>
    <property type="project" value="TreeGrafter"/>
</dbReference>
<dbReference type="GO" id="GO:0008270">
    <property type="term" value="F:zinc ion binding"/>
    <property type="evidence" value="ECO:0007669"/>
    <property type="project" value="UniProtKB-KW"/>
</dbReference>
<accession>A0A177WVC0</accession>
<sequence length="1436" mass="155466">MSSNKRAGASVPSHCVMNNNHYRMSMFASSVSGTPTADLYSQMQPSPCSPALSQHLNAESTPGSGFDIVSRRMDLNSDNIAALDASTTNIATILDTATSNKDTSQCHSPTNSMLSSPVQPNTKTPTAFSVSSCRSFDPAIHSPLALMETASTPVKKSGHAASLSTAASSIKHIHKIPLSATPSTLIGVKRSSSIFTSINTSEKTQLTSTRIRPPQTPLNRSGNGPHSPTFGLSHETDSNSKTDRFTHQICEYSNMASLSVTGESLAPKKRRLVSDSHPSLAPLPTTAIKSLQPPIFATPRTPANTLNSNTTSGVGTESTHLTPCTLRGGSMLANITNAQLSKSSLRSTKPRLSATPSTHAPSNLNSTAHISNSHSLLAQSNQKQPLDSSVALQRSATKFQGPSQNKIAAWRARFKTFSFYLDGFEPRLASRVSKQIKALGANIVSFLSTSVTHLVTVNEASIVESLSNQSPGGLAKNTKSQLLLGKKSTMQDPVQRARKLGTKVWPFSKLNAIITFLLPEVLLGGGLADVLHKEKMYGVSTRGNTDKPKVMFKPFKGPFVLVEDLFDQYRPVVAHEFPEQFDPESPPWPIIHFDRPSSKSVFIARRSSSARNSVDDESNKNDDEKCKEDDAIYTGTVLEGKQSIRRDADNTRSPFDAVAASIASGLISGSVANLANKQNLHNDPRIARLGLRVLNHEKVQGGTSKQPSSPLKQRVVSNNQPSQPQHKASAPQQYSTTSRPRLVGMMFYTRPGFCENCNVKYDQFQVHVKSKMHLAWAANEQNFRVIDGIIGKLKRVELRHLIDPFEPFEISRHEDIDCYDEEGPNCLEQITITDSVDQTDAGRSSEAFKPICIDFGNIADSHGTNMDSGTVKFSCVDEIQDLYSHLTHFNFILTDSCTPSMPVTMQTIQVSNLQQLGDALTMPEPLLVNTRKVLADDNVLISPSIAAQGTTQISLKDSLGQFFLPSQSHTKPGISPSLILDEAKPIILPHSIDEPLSSLKPEKASTILTPNLYDLTTSKAVDESSTLAITPMRINTTGSKMAQRTYTDHSYTRTAQKSILSHPHPLLSHNSIFDMNQITQTQGTISKKCTDVRLISNLQDVPYTCDIVEDATESRSSPQTPMSKIRLVYDLSGTSNTSTVSYLHTAPTPTHTPAALSLSAHQLVATPMSDLTLGHDQGMTSALTSQFQSGFSTTLTHMTAVNIPAPSGAAASSAGKIMELCDQNTDDIHSGPYSSSNESMLGTDTPIAKRVCEMDMLQARSVSRMLIFNPNDDETDTESKQVKTVETMTPNKGDLKGTVEGESKQDVLHQKEVDAKANSLASGSSNGKMCAEMITPCALETMTSHTLRMGASCHQLTTQSPSNSPSRSGLSWKSAVKTSSRSILDPFLPCHGMTTARAKSSASKYPKVAKTIGRPSRPPRVLSSRELNKNAQSGLQ</sequence>
<feature type="compositionally biased region" description="Polar residues" evidence="5">
    <location>
        <begin position="199"/>
        <end position="210"/>
    </location>
</feature>
<feature type="region of interest" description="Disordered" evidence="5">
    <location>
        <begin position="1355"/>
        <end position="1374"/>
    </location>
</feature>
<gene>
    <name evidence="7" type="ORF">BDEG_27297</name>
</gene>
<dbReference type="InterPro" id="IPR006572">
    <property type="entry name" value="Znf_DBF"/>
</dbReference>
<dbReference type="PROSITE" id="PS51265">
    <property type="entry name" value="ZF_DBF4"/>
    <property type="match status" value="1"/>
</dbReference>
<dbReference type="Pfam" id="PF08630">
    <property type="entry name" value="Dfp1_Him1_M"/>
    <property type="match status" value="1"/>
</dbReference>
<dbReference type="OrthoDB" id="21380at2759"/>
<feature type="compositionally biased region" description="Polar residues" evidence="5">
    <location>
        <begin position="701"/>
        <end position="736"/>
    </location>
</feature>
<feature type="domain" description="DBF4-type" evidence="6">
    <location>
        <begin position="747"/>
        <end position="796"/>
    </location>
</feature>
<evidence type="ECO:0000256" key="4">
    <source>
        <dbReference type="PROSITE-ProRule" id="PRU00600"/>
    </source>
</evidence>
<dbReference type="EMBL" id="DS022311">
    <property type="protein sequence ID" value="OAJ43993.1"/>
    <property type="molecule type" value="Genomic_DNA"/>
</dbReference>
<feature type="non-terminal residue" evidence="7">
    <location>
        <position position="1"/>
    </location>
</feature>
<feature type="region of interest" description="Disordered" evidence="5">
    <location>
        <begin position="199"/>
        <end position="240"/>
    </location>
</feature>
<evidence type="ECO:0000313" key="8">
    <source>
        <dbReference type="Proteomes" id="UP000077115"/>
    </source>
</evidence>
<feature type="compositionally biased region" description="Polar residues" evidence="5">
    <location>
        <begin position="301"/>
        <end position="322"/>
    </location>
</feature>
<feature type="compositionally biased region" description="Low complexity" evidence="5">
    <location>
        <begin position="1360"/>
        <end position="1371"/>
    </location>
</feature>
<dbReference type="InterPro" id="IPR013939">
    <property type="entry name" value="Regulatory_Dfp1/Him1"/>
</dbReference>
<dbReference type="Gene3D" id="6.10.250.3410">
    <property type="entry name" value="DBF zinc finger"/>
    <property type="match status" value="1"/>
</dbReference>
<keyword evidence="3" id="KW-0862">Zinc</keyword>
<dbReference type="Proteomes" id="UP000077115">
    <property type="component" value="Unassembled WGS sequence"/>
</dbReference>
<dbReference type="CDD" id="cd00027">
    <property type="entry name" value="BRCT"/>
    <property type="match status" value="1"/>
</dbReference>
<evidence type="ECO:0000313" key="7">
    <source>
        <dbReference type="EMBL" id="OAJ43993.1"/>
    </source>
</evidence>
<dbReference type="GO" id="GO:0010571">
    <property type="term" value="P:positive regulation of nuclear cell cycle DNA replication"/>
    <property type="evidence" value="ECO:0007669"/>
    <property type="project" value="TreeGrafter"/>
</dbReference>
<feature type="region of interest" description="Disordered" evidence="5">
    <location>
        <begin position="100"/>
        <end position="126"/>
    </location>
</feature>
<evidence type="ECO:0000256" key="2">
    <source>
        <dbReference type="ARBA" id="ARBA00022771"/>
    </source>
</evidence>
<dbReference type="GO" id="GO:0043539">
    <property type="term" value="F:protein serine/threonine kinase activator activity"/>
    <property type="evidence" value="ECO:0007669"/>
    <property type="project" value="TreeGrafter"/>
</dbReference>
<dbReference type="Pfam" id="PF07535">
    <property type="entry name" value="zf-DBF"/>
    <property type="match status" value="1"/>
</dbReference>